<proteinExistence type="predicted"/>
<evidence type="ECO:0000259" key="1">
    <source>
        <dbReference type="Pfam" id="PF03732"/>
    </source>
</evidence>
<feature type="non-terminal residue" evidence="2">
    <location>
        <position position="1"/>
    </location>
</feature>
<feature type="domain" description="Retrotransposon gag" evidence="1">
    <location>
        <begin position="50"/>
        <end position="134"/>
    </location>
</feature>
<gene>
    <name evidence="2" type="ORF">Taro_043630</name>
</gene>
<keyword evidence="3" id="KW-1185">Reference proteome</keyword>
<dbReference type="Proteomes" id="UP000652761">
    <property type="component" value="Unassembled WGS sequence"/>
</dbReference>
<evidence type="ECO:0000313" key="3">
    <source>
        <dbReference type="Proteomes" id="UP000652761"/>
    </source>
</evidence>
<dbReference type="InterPro" id="IPR005162">
    <property type="entry name" value="Retrotrans_gag_dom"/>
</dbReference>
<dbReference type="EMBL" id="NMUH01004757">
    <property type="protein sequence ID" value="MQM10732.1"/>
    <property type="molecule type" value="Genomic_DNA"/>
</dbReference>
<evidence type="ECO:0000313" key="2">
    <source>
        <dbReference type="EMBL" id="MQM10732.1"/>
    </source>
</evidence>
<comment type="caution">
    <text evidence="2">The sequence shown here is derived from an EMBL/GenBank/DDBJ whole genome shotgun (WGS) entry which is preliminary data.</text>
</comment>
<dbReference type="OrthoDB" id="1750196at2759"/>
<sequence length="276" mass="31400">MPALPQIYIHPSEMPTYRMYNGTGNSYLHIKEFFYESSHWQQDPIVLAYLFRKSLEGPALEWFYSLEPSEAGDFRSLHKKFLQRYKDRVSPYLSIMDLASEKMGANEAFVQFADRWRSMATRLQHELSESEQIKIIISNSTLRFRHILAMNQITSMEELYERGGRNFFLDDSNVTSRVSRILVDPMFSGCDGYRKANVTCVRCARAFLGLTGPIVSAYSTPGFFVCDRDSTGCRVLNATLLSVVFLLPLCSANRLHVRHVLGAGRPADISLGKATP</sequence>
<dbReference type="AlphaFoldDB" id="A0A843WJW3"/>
<organism evidence="2 3">
    <name type="scientific">Colocasia esculenta</name>
    <name type="common">Wild taro</name>
    <name type="synonym">Arum esculentum</name>
    <dbReference type="NCBI Taxonomy" id="4460"/>
    <lineage>
        <taxon>Eukaryota</taxon>
        <taxon>Viridiplantae</taxon>
        <taxon>Streptophyta</taxon>
        <taxon>Embryophyta</taxon>
        <taxon>Tracheophyta</taxon>
        <taxon>Spermatophyta</taxon>
        <taxon>Magnoliopsida</taxon>
        <taxon>Liliopsida</taxon>
        <taxon>Araceae</taxon>
        <taxon>Aroideae</taxon>
        <taxon>Colocasieae</taxon>
        <taxon>Colocasia</taxon>
    </lineage>
</organism>
<reference evidence="2" key="1">
    <citation type="submission" date="2017-07" db="EMBL/GenBank/DDBJ databases">
        <title>Taro Niue Genome Assembly and Annotation.</title>
        <authorList>
            <person name="Atibalentja N."/>
            <person name="Keating K."/>
            <person name="Fields C.J."/>
        </authorList>
    </citation>
    <scope>NUCLEOTIDE SEQUENCE</scope>
    <source>
        <strain evidence="2">Niue_2</strain>
        <tissue evidence="2">Leaf</tissue>
    </source>
</reference>
<dbReference type="Pfam" id="PF03732">
    <property type="entry name" value="Retrotrans_gag"/>
    <property type="match status" value="1"/>
</dbReference>
<name>A0A843WJW3_COLES</name>
<protein>
    <recommendedName>
        <fullName evidence="1">Retrotransposon gag domain-containing protein</fullName>
    </recommendedName>
</protein>
<accession>A0A843WJW3</accession>